<reference evidence="2" key="2">
    <citation type="submission" date="2023-02" db="EMBL/GenBank/DDBJ databases">
        <authorList>
            <consortium name="DOE Joint Genome Institute"/>
            <person name="Mondo S.J."/>
            <person name="Chang Y."/>
            <person name="Wang Y."/>
            <person name="Ahrendt S."/>
            <person name="Andreopoulos W."/>
            <person name="Barry K."/>
            <person name="Beard J."/>
            <person name="Benny G.L."/>
            <person name="Blankenship S."/>
            <person name="Bonito G."/>
            <person name="Cuomo C."/>
            <person name="Desiro A."/>
            <person name="Gervers K.A."/>
            <person name="Hundley H."/>
            <person name="Kuo A."/>
            <person name="LaButti K."/>
            <person name="Lang B.F."/>
            <person name="Lipzen A."/>
            <person name="O'Donnell K."/>
            <person name="Pangilinan J."/>
            <person name="Reynolds N."/>
            <person name="Sandor L."/>
            <person name="Smith M.W."/>
            <person name="Tsang A."/>
            <person name="Grigoriev I.V."/>
            <person name="Stajich J.E."/>
            <person name="Spatafora J.W."/>
        </authorList>
    </citation>
    <scope>NUCLEOTIDE SEQUENCE</scope>
    <source>
        <strain evidence="2">RSA 2281</strain>
    </source>
</reference>
<organism evidence="2 3">
    <name type="scientific">Phascolomyces articulosus</name>
    <dbReference type="NCBI Taxonomy" id="60185"/>
    <lineage>
        <taxon>Eukaryota</taxon>
        <taxon>Fungi</taxon>
        <taxon>Fungi incertae sedis</taxon>
        <taxon>Mucoromycota</taxon>
        <taxon>Mucoromycotina</taxon>
        <taxon>Mucoromycetes</taxon>
        <taxon>Mucorales</taxon>
        <taxon>Lichtheimiaceae</taxon>
        <taxon>Phascolomyces</taxon>
    </lineage>
</organism>
<evidence type="ECO:0000313" key="2">
    <source>
        <dbReference type="EMBL" id="KAI9250497.1"/>
    </source>
</evidence>
<dbReference type="AlphaFoldDB" id="A0AAD5JR23"/>
<gene>
    <name evidence="2" type="ORF">BDA99DRAFT_564008</name>
</gene>
<evidence type="ECO:0000313" key="3">
    <source>
        <dbReference type="Proteomes" id="UP001209540"/>
    </source>
</evidence>
<reference evidence="2" key="1">
    <citation type="journal article" date="2022" name="IScience">
        <title>Evolution of zygomycete secretomes and the origins of terrestrial fungal ecologies.</title>
        <authorList>
            <person name="Chang Y."/>
            <person name="Wang Y."/>
            <person name="Mondo S."/>
            <person name="Ahrendt S."/>
            <person name="Andreopoulos W."/>
            <person name="Barry K."/>
            <person name="Beard J."/>
            <person name="Benny G.L."/>
            <person name="Blankenship S."/>
            <person name="Bonito G."/>
            <person name="Cuomo C."/>
            <person name="Desiro A."/>
            <person name="Gervers K.A."/>
            <person name="Hundley H."/>
            <person name="Kuo A."/>
            <person name="LaButti K."/>
            <person name="Lang B.F."/>
            <person name="Lipzen A."/>
            <person name="O'Donnell K."/>
            <person name="Pangilinan J."/>
            <person name="Reynolds N."/>
            <person name="Sandor L."/>
            <person name="Smith M.E."/>
            <person name="Tsang A."/>
            <person name="Grigoriev I.V."/>
            <person name="Stajich J.E."/>
            <person name="Spatafora J.W."/>
        </authorList>
    </citation>
    <scope>NUCLEOTIDE SEQUENCE</scope>
    <source>
        <strain evidence="2">RSA 2281</strain>
    </source>
</reference>
<feature type="compositionally biased region" description="Low complexity" evidence="1">
    <location>
        <begin position="61"/>
        <end position="71"/>
    </location>
</feature>
<proteinExistence type="predicted"/>
<protein>
    <submittedName>
        <fullName evidence="2">Uncharacterized protein</fullName>
    </submittedName>
</protein>
<sequence length="163" mass="17697">MPHYKTKITSSLANTATDPEVLSSSGLLLSFNNNTISKPLSTLPSAFSTRPKSQEHDSTSSHRSPSLSLPPSSAPPLPAIDVKELPRILFTEFINASIGQNMKSLRGLGVSMTEDIYATVHLECELKVIETSKEFLSSVNLVIVDKTGGKRFSMDLQHSLQLA</sequence>
<name>A0AAD5JR23_9FUNG</name>
<dbReference type="EMBL" id="JAIXMP010000032">
    <property type="protein sequence ID" value="KAI9250497.1"/>
    <property type="molecule type" value="Genomic_DNA"/>
</dbReference>
<comment type="caution">
    <text evidence="2">The sequence shown here is derived from an EMBL/GenBank/DDBJ whole genome shotgun (WGS) entry which is preliminary data.</text>
</comment>
<evidence type="ECO:0000256" key="1">
    <source>
        <dbReference type="SAM" id="MobiDB-lite"/>
    </source>
</evidence>
<feature type="compositionally biased region" description="Polar residues" evidence="1">
    <location>
        <begin position="42"/>
        <end position="51"/>
    </location>
</feature>
<accession>A0AAD5JR23</accession>
<dbReference type="Proteomes" id="UP001209540">
    <property type="component" value="Unassembled WGS sequence"/>
</dbReference>
<keyword evidence="3" id="KW-1185">Reference proteome</keyword>
<feature type="region of interest" description="Disordered" evidence="1">
    <location>
        <begin position="42"/>
        <end position="75"/>
    </location>
</feature>